<protein>
    <submittedName>
        <fullName evidence="1">Uncharacterized protein</fullName>
    </submittedName>
</protein>
<accession>A0A0F9AQB3</accession>
<name>A0A0F9AQB3_9ZZZZ</name>
<proteinExistence type="predicted"/>
<comment type="caution">
    <text evidence="1">The sequence shown here is derived from an EMBL/GenBank/DDBJ whole genome shotgun (WGS) entry which is preliminary data.</text>
</comment>
<sequence length="360" mass="42800">MKIPRRKTKKKVVLESNQDLNQQIDSGSVDFLFLIKNHRLPETKVLDWVKKLNFTLLLLAREKKIWIKGLDKLNNIIYTFSKEPKRRISGIRKISRKERNFLFLWTEIQKNKINSEDTIISWVSLINRIISRLKKDNLENWFNILKLYSKVMLWGKIFKKKFIVNKYMKLELLKDKTLIYVKGEIIDQCKYLLLNIPASDVEDETLASIDEFKEKYSTDLETNFDNYDIDPETEFWGHCSNIQAWYENNYNTCLLHSNLAFPLLKALSKAGDKIALKVFKDEIAKRIESCYPPVILFLIKNEYLDFLNEEEKKTVFRNGEILENLVKAVFEVKKYPYKKVVEEIFDILIKKHNLTKLVEI</sequence>
<dbReference type="EMBL" id="LAZR01041531">
    <property type="protein sequence ID" value="KKL11749.1"/>
    <property type="molecule type" value="Genomic_DNA"/>
</dbReference>
<reference evidence="1" key="1">
    <citation type="journal article" date="2015" name="Nature">
        <title>Complex archaea that bridge the gap between prokaryotes and eukaryotes.</title>
        <authorList>
            <person name="Spang A."/>
            <person name="Saw J.H."/>
            <person name="Jorgensen S.L."/>
            <person name="Zaremba-Niedzwiedzka K."/>
            <person name="Martijn J."/>
            <person name="Lind A.E."/>
            <person name="van Eijk R."/>
            <person name="Schleper C."/>
            <person name="Guy L."/>
            <person name="Ettema T.J."/>
        </authorList>
    </citation>
    <scope>NUCLEOTIDE SEQUENCE</scope>
</reference>
<evidence type="ECO:0000313" key="1">
    <source>
        <dbReference type="EMBL" id="KKL11749.1"/>
    </source>
</evidence>
<dbReference type="AlphaFoldDB" id="A0A0F9AQB3"/>
<gene>
    <name evidence="1" type="ORF">LCGC14_2542660</name>
</gene>
<organism evidence="1">
    <name type="scientific">marine sediment metagenome</name>
    <dbReference type="NCBI Taxonomy" id="412755"/>
    <lineage>
        <taxon>unclassified sequences</taxon>
        <taxon>metagenomes</taxon>
        <taxon>ecological metagenomes</taxon>
    </lineage>
</organism>